<reference evidence="2 3" key="1">
    <citation type="submission" date="2014-04" db="EMBL/GenBank/DDBJ databases">
        <authorList>
            <consortium name="DOE Joint Genome Institute"/>
            <person name="Kuo A."/>
            <person name="Kohler A."/>
            <person name="Costa M.D."/>
            <person name="Nagy L.G."/>
            <person name="Floudas D."/>
            <person name="Copeland A."/>
            <person name="Barry K.W."/>
            <person name="Cichocki N."/>
            <person name="Veneault-Fourrey C."/>
            <person name="LaButti K."/>
            <person name="Lindquist E.A."/>
            <person name="Lipzen A."/>
            <person name="Lundell T."/>
            <person name="Morin E."/>
            <person name="Murat C."/>
            <person name="Sun H."/>
            <person name="Tunlid A."/>
            <person name="Henrissat B."/>
            <person name="Grigoriev I.V."/>
            <person name="Hibbett D.S."/>
            <person name="Martin F."/>
            <person name="Nordberg H.P."/>
            <person name="Cantor M.N."/>
            <person name="Hua S.X."/>
        </authorList>
    </citation>
    <scope>NUCLEOTIDE SEQUENCE [LARGE SCALE GENOMIC DNA]</scope>
    <source>
        <strain evidence="2 3">Marx 270</strain>
    </source>
</reference>
<accession>A0A0C3PYZ4</accession>
<dbReference type="Proteomes" id="UP000054217">
    <property type="component" value="Unassembled WGS sequence"/>
</dbReference>
<reference evidence="3" key="2">
    <citation type="submission" date="2015-01" db="EMBL/GenBank/DDBJ databases">
        <title>Evolutionary Origins and Diversification of the Mycorrhizal Mutualists.</title>
        <authorList>
            <consortium name="DOE Joint Genome Institute"/>
            <consortium name="Mycorrhizal Genomics Consortium"/>
            <person name="Kohler A."/>
            <person name="Kuo A."/>
            <person name="Nagy L.G."/>
            <person name="Floudas D."/>
            <person name="Copeland A."/>
            <person name="Barry K.W."/>
            <person name="Cichocki N."/>
            <person name="Veneault-Fourrey C."/>
            <person name="LaButti K."/>
            <person name="Lindquist E.A."/>
            <person name="Lipzen A."/>
            <person name="Lundell T."/>
            <person name="Morin E."/>
            <person name="Murat C."/>
            <person name="Riley R."/>
            <person name="Ohm R."/>
            <person name="Sun H."/>
            <person name="Tunlid A."/>
            <person name="Henrissat B."/>
            <person name="Grigoriev I.V."/>
            <person name="Hibbett D.S."/>
            <person name="Martin F."/>
        </authorList>
    </citation>
    <scope>NUCLEOTIDE SEQUENCE [LARGE SCALE GENOMIC DNA]</scope>
    <source>
        <strain evidence="3">Marx 270</strain>
    </source>
</reference>
<evidence type="ECO:0000313" key="3">
    <source>
        <dbReference type="Proteomes" id="UP000054217"/>
    </source>
</evidence>
<dbReference type="HOGENOM" id="CLU_2741028_0_0_1"/>
<name>A0A0C3PYZ4_PISTI</name>
<protein>
    <submittedName>
        <fullName evidence="2">Uncharacterized protein</fullName>
    </submittedName>
</protein>
<sequence>MSDNQIDNPAAPSQVSLENKSLRFESEAGSGRTAPLERGGARKTASVCVVSAVVGTKGKRSYFGASVECSS</sequence>
<gene>
    <name evidence="2" type="ORF">M404DRAFT_991287</name>
</gene>
<organism evidence="2 3">
    <name type="scientific">Pisolithus tinctorius Marx 270</name>
    <dbReference type="NCBI Taxonomy" id="870435"/>
    <lineage>
        <taxon>Eukaryota</taxon>
        <taxon>Fungi</taxon>
        <taxon>Dikarya</taxon>
        <taxon>Basidiomycota</taxon>
        <taxon>Agaricomycotina</taxon>
        <taxon>Agaricomycetes</taxon>
        <taxon>Agaricomycetidae</taxon>
        <taxon>Boletales</taxon>
        <taxon>Sclerodermatineae</taxon>
        <taxon>Pisolithaceae</taxon>
        <taxon>Pisolithus</taxon>
    </lineage>
</organism>
<keyword evidence="3" id="KW-1185">Reference proteome</keyword>
<evidence type="ECO:0000256" key="1">
    <source>
        <dbReference type="SAM" id="MobiDB-lite"/>
    </source>
</evidence>
<proteinExistence type="predicted"/>
<feature type="compositionally biased region" description="Polar residues" evidence="1">
    <location>
        <begin position="1"/>
        <end position="19"/>
    </location>
</feature>
<dbReference type="InParanoid" id="A0A0C3PYZ4"/>
<evidence type="ECO:0000313" key="2">
    <source>
        <dbReference type="EMBL" id="KIO14529.1"/>
    </source>
</evidence>
<dbReference type="EMBL" id="KN831944">
    <property type="protein sequence ID" value="KIO14529.1"/>
    <property type="molecule type" value="Genomic_DNA"/>
</dbReference>
<dbReference type="AlphaFoldDB" id="A0A0C3PYZ4"/>
<feature type="region of interest" description="Disordered" evidence="1">
    <location>
        <begin position="1"/>
        <end position="43"/>
    </location>
</feature>